<keyword evidence="1" id="KW-0206">Cytoskeleton</keyword>
<protein>
    <recommendedName>
        <fullName evidence="1">Major sperm protein</fullName>
    </recommendedName>
</protein>
<evidence type="ECO:0000313" key="4">
    <source>
        <dbReference type="WBParaSite" id="Minc3s00046g02494"/>
    </source>
</evidence>
<feature type="domain" description="MSP" evidence="2">
    <location>
        <begin position="2"/>
        <end position="120"/>
    </location>
</feature>
<dbReference type="PROSITE" id="PS50202">
    <property type="entry name" value="MSP"/>
    <property type="match status" value="1"/>
</dbReference>
<organism evidence="3 4">
    <name type="scientific">Meloidogyne incognita</name>
    <name type="common">Southern root-knot nematode worm</name>
    <name type="synonym">Oxyuris incognita</name>
    <dbReference type="NCBI Taxonomy" id="6306"/>
    <lineage>
        <taxon>Eukaryota</taxon>
        <taxon>Metazoa</taxon>
        <taxon>Ecdysozoa</taxon>
        <taxon>Nematoda</taxon>
        <taxon>Chromadorea</taxon>
        <taxon>Rhabditida</taxon>
        <taxon>Tylenchina</taxon>
        <taxon>Tylenchomorpha</taxon>
        <taxon>Tylenchoidea</taxon>
        <taxon>Meloidogynidae</taxon>
        <taxon>Meloidogyninae</taxon>
        <taxon>Meloidogyne</taxon>
        <taxon>Meloidogyne incognita group</taxon>
    </lineage>
</organism>
<dbReference type="PANTHER" id="PTHR22947:SF7">
    <property type="entry name" value="MSP DOMAIN-CONTAINING PROTEIN-RELATED"/>
    <property type="match status" value="1"/>
</dbReference>
<sequence length="150" mass="15811">MAVSLDPESIQVAAAGGEITLQLKNSSAEGRYAFKVKCTDNDHYRVNPVFGFVDPAGNAAVLVRRTEGPPKADGRLEVHFIPAPADATDAKALFPPGSSSEFKLNEGPPKADGRLEVHFIPAPADATDAKALFPPGSSSEFKLNVPLIAE</sequence>
<dbReference type="SUPFAM" id="SSF49354">
    <property type="entry name" value="PapD-like"/>
    <property type="match status" value="1"/>
</dbReference>
<dbReference type="Gene3D" id="2.60.40.10">
    <property type="entry name" value="Immunoglobulins"/>
    <property type="match status" value="1"/>
</dbReference>
<dbReference type="InterPro" id="IPR008962">
    <property type="entry name" value="PapD-like_sf"/>
</dbReference>
<keyword evidence="1" id="KW-0963">Cytoplasm</keyword>
<dbReference type="InterPro" id="IPR013783">
    <property type="entry name" value="Ig-like_fold"/>
</dbReference>
<reference evidence="4" key="1">
    <citation type="submission" date="2022-11" db="UniProtKB">
        <authorList>
            <consortium name="WormBaseParasite"/>
        </authorList>
    </citation>
    <scope>IDENTIFICATION</scope>
</reference>
<dbReference type="AlphaFoldDB" id="A0A914KM86"/>
<dbReference type="WBParaSite" id="Minc3s00046g02494">
    <property type="protein sequence ID" value="Minc3s00046g02494"/>
    <property type="gene ID" value="Minc3s00046g02494"/>
</dbReference>
<dbReference type="PANTHER" id="PTHR22947">
    <property type="entry name" value="MAJOR SPERM PROTEIN"/>
    <property type="match status" value="1"/>
</dbReference>
<accession>A0A914KM86</accession>
<name>A0A914KM86_MELIC</name>
<proteinExistence type="predicted"/>
<keyword evidence="3" id="KW-1185">Reference proteome</keyword>
<dbReference type="Proteomes" id="UP000887563">
    <property type="component" value="Unplaced"/>
</dbReference>
<comment type="function">
    <text evidence="1">Central component in molecular interactions underlying sperm crawling. Forms an extensive filament system that extends from sperm villipoda, along the leading edge of the pseudopod.</text>
</comment>
<dbReference type="InterPro" id="IPR000535">
    <property type="entry name" value="MSP_dom"/>
</dbReference>
<evidence type="ECO:0000313" key="3">
    <source>
        <dbReference type="Proteomes" id="UP000887563"/>
    </source>
</evidence>
<dbReference type="Pfam" id="PF00635">
    <property type="entry name" value="Motile_Sperm"/>
    <property type="match status" value="1"/>
</dbReference>
<evidence type="ECO:0000259" key="2">
    <source>
        <dbReference type="PROSITE" id="PS50202"/>
    </source>
</evidence>
<dbReference type="InterPro" id="IPR051774">
    <property type="entry name" value="Sperm-specific_class_P"/>
</dbReference>
<evidence type="ECO:0000256" key="1">
    <source>
        <dbReference type="RuleBase" id="RU003425"/>
    </source>
</evidence>